<feature type="binding site" evidence="4">
    <location>
        <position position="266"/>
    </location>
    <ligand>
        <name>S-adenosyl-L-methionine</name>
        <dbReference type="ChEBI" id="CHEBI:59789"/>
    </ligand>
</feature>
<feature type="domain" description="TRAM" evidence="7">
    <location>
        <begin position="33"/>
        <end position="91"/>
    </location>
</feature>
<keyword evidence="1 4" id="KW-0489">Methyltransferase</keyword>
<evidence type="ECO:0000256" key="3">
    <source>
        <dbReference type="ARBA" id="ARBA00022691"/>
    </source>
</evidence>
<dbReference type="InterPro" id="IPR010280">
    <property type="entry name" value="U5_MeTrfase_fam"/>
</dbReference>
<dbReference type="PROSITE" id="PS01231">
    <property type="entry name" value="TRMA_2"/>
    <property type="match status" value="1"/>
</dbReference>
<evidence type="ECO:0000256" key="1">
    <source>
        <dbReference type="ARBA" id="ARBA00022603"/>
    </source>
</evidence>
<dbReference type="EMBL" id="JAAKYA010000015">
    <property type="protein sequence ID" value="NGO38405.1"/>
    <property type="molecule type" value="Genomic_DNA"/>
</dbReference>
<gene>
    <name evidence="8" type="ORF">G4L39_03200</name>
</gene>
<keyword evidence="9" id="KW-1185">Reference proteome</keyword>
<feature type="compositionally biased region" description="Low complexity" evidence="6">
    <location>
        <begin position="425"/>
        <end position="441"/>
    </location>
</feature>
<dbReference type="InterPro" id="IPR029063">
    <property type="entry name" value="SAM-dependent_MTases_sf"/>
</dbReference>
<name>A0A6M1RNZ0_9BACT</name>
<evidence type="ECO:0000256" key="6">
    <source>
        <dbReference type="SAM" id="MobiDB-lite"/>
    </source>
</evidence>
<feature type="region of interest" description="Disordered" evidence="6">
    <location>
        <begin position="408"/>
        <end position="441"/>
    </location>
</feature>
<dbReference type="Pfam" id="PF01938">
    <property type="entry name" value="TRAM"/>
    <property type="match status" value="1"/>
</dbReference>
<keyword evidence="3 4" id="KW-0949">S-adenosyl-L-methionine</keyword>
<dbReference type="GO" id="GO:0008173">
    <property type="term" value="F:RNA methyltransferase activity"/>
    <property type="evidence" value="ECO:0007669"/>
    <property type="project" value="InterPro"/>
</dbReference>
<evidence type="ECO:0000256" key="2">
    <source>
        <dbReference type="ARBA" id="ARBA00022679"/>
    </source>
</evidence>
<dbReference type="InterPro" id="IPR012340">
    <property type="entry name" value="NA-bd_OB-fold"/>
</dbReference>
<dbReference type="SUPFAM" id="SSF53335">
    <property type="entry name" value="S-adenosyl-L-methionine-dependent methyltransferases"/>
    <property type="match status" value="1"/>
</dbReference>
<dbReference type="Gene3D" id="3.40.50.150">
    <property type="entry name" value="Vaccinia Virus protein VP39"/>
    <property type="match status" value="2"/>
</dbReference>
<feature type="active site" evidence="5">
    <location>
        <position position="363"/>
    </location>
</feature>
<dbReference type="PANTHER" id="PTHR11061:SF30">
    <property type="entry name" value="TRNA (URACIL(54)-C(5))-METHYLTRANSFERASE"/>
    <property type="match status" value="1"/>
</dbReference>
<feature type="binding site" evidence="4">
    <location>
        <position position="237"/>
    </location>
    <ligand>
        <name>S-adenosyl-L-methionine</name>
        <dbReference type="ChEBI" id="CHEBI:59789"/>
    </ligand>
</feature>
<evidence type="ECO:0000313" key="8">
    <source>
        <dbReference type="EMBL" id="NGO38405.1"/>
    </source>
</evidence>
<dbReference type="Proteomes" id="UP000477311">
    <property type="component" value="Unassembled WGS sequence"/>
</dbReference>
<dbReference type="InterPro" id="IPR030390">
    <property type="entry name" value="MeTrfase_TrmA_AS"/>
</dbReference>
<sequence length="441" mass="48880">MERLLRPGPRQGLNIAANRGSHTLNAVEARAQQLQVGQRLTLRIEDLAFGGEGVGRVDGFVVFVPFVAVGETVEAEVTERKSHYARARLIRVLEPSPDRVQPECAHFGRCGGCQYQHLRYETQLRIKQKQVADLLQRIGGFDPSLVRPVIPCPRPYGYRNRIMVRSQWNKPERRMNVGFLRWDCGLVEDVLECKIAEPEINRQLQDVRAHPPPKSGLKVVLRLPPADWVVPPDSFFQNNFHLLPELVRTVREAVRRSGVRHLVDLYCGVGFFAIELADAVESFIGVEYDQRAVTAARENARRRGITNGAFLAGRVEELLPEILQRTPPHQSAFVVDPPRKGLTPEAVQLLLQAHPQALIYVSCHPATLARDLKLLCSEGTYQLVGLTPLDMFPQTQHVECVAELHRTPPVAQGSGSDHAGPDPAPDAGPIRPAPAAGPAAA</sequence>
<evidence type="ECO:0000256" key="5">
    <source>
        <dbReference type="PROSITE-ProRule" id="PRU10015"/>
    </source>
</evidence>
<evidence type="ECO:0000259" key="7">
    <source>
        <dbReference type="PROSITE" id="PS50926"/>
    </source>
</evidence>
<feature type="binding site" evidence="4">
    <location>
        <position position="336"/>
    </location>
    <ligand>
        <name>S-adenosyl-L-methionine</name>
        <dbReference type="ChEBI" id="CHEBI:59789"/>
    </ligand>
</feature>
<dbReference type="FunFam" id="2.40.50.140:FF:000097">
    <property type="entry name" value="23S rRNA (uracil(1939)-C(5))-methyltransferase RlmD"/>
    <property type="match status" value="1"/>
</dbReference>
<dbReference type="InterPro" id="IPR030391">
    <property type="entry name" value="MeTrfase_TrmA_CS"/>
</dbReference>
<dbReference type="PANTHER" id="PTHR11061">
    <property type="entry name" value="RNA M5U METHYLTRANSFERASE"/>
    <property type="match status" value="1"/>
</dbReference>
<keyword evidence="2 4" id="KW-0808">Transferase</keyword>
<dbReference type="PROSITE" id="PS01230">
    <property type="entry name" value="TRMA_1"/>
    <property type="match status" value="1"/>
</dbReference>
<dbReference type="GO" id="GO:0006396">
    <property type="term" value="P:RNA processing"/>
    <property type="evidence" value="ECO:0007669"/>
    <property type="project" value="InterPro"/>
</dbReference>
<dbReference type="AlphaFoldDB" id="A0A6M1RNZ0"/>
<evidence type="ECO:0000313" key="9">
    <source>
        <dbReference type="Proteomes" id="UP000477311"/>
    </source>
</evidence>
<dbReference type="GO" id="GO:0009451">
    <property type="term" value="P:RNA modification"/>
    <property type="evidence" value="ECO:0007669"/>
    <property type="project" value="UniProtKB-ARBA"/>
</dbReference>
<dbReference type="PROSITE" id="PS50926">
    <property type="entry name" value="TRAM"/>
    <property type="match status" value="1"/>
</dbReference>
<dbReference type="PROSITE" id="PS51687">
    <property type="entry name" value="SAM_MT_RNA_M5U"/>
    <property type="match status" value="1"/>
</dbReference>
<feature type="binding site" evidence="4">
    <location>
        <position position="287"/>
    </location>
    <ligand>
        <name>S-adenosyl-L-methionine</name>
        <dbReference type="ChEBI" id="CHEBI:59789"/>
    </ligand>
</feature>
<reference evidence="8 9" key="1">
    <citation type="submission" date="2020-02" db="EMBL/GenBank/DDBJ databases">
        <title>Draft genome sequence of Limisphaera ngatamarikiensis NGM72.4T, a thermophilic Verrucomicrobia grouped in subdivision 3.</title>
        <authorList>
            <person name="Carere C.R."/>
            <person name="Steen J."/>
            <person name="Hugenholtz P."/>
            <person name="Stott M.B."/>
        </authorList>
    </citation>
    <scope>NUCLEOTIDE SEQUENCE [LARGE SCALE GENOMIC DNA]</scope>
    <source>
        <strain evidence="8 9">NGM72.4</strain>
    </source>
</reference>
<dbReference type="SUPFAM" id="SSF50249">
    <property type="entry name" value="Nucleic acid-binding proteins"/>
    <property type="match status" value="1"/>
</dbReference>
<proteinExistence type="inferred from homology"/>
<organism evidence="8 9">
    <name type="scientific">Limisphaera ngatamarikiensis</name>
    <dbReference type="NCBI Taxonomy" id="1324935"/>
    <lineage>
        <taxon>Bacteria</taxon>
        <taxon>Pseudomonadati</taxon>
        <taxon>Verrucomicrobiota</taxon>
        <taxon>Verrucomicrobiia</taxon>
        <taxon>Limisphaerales</taxon>
        <taxon>Limisphaeraceae</taxon>
        <taxon>Limisphaera</taxon>
    </lineage>
</organism>
<dbReference type="CDD" id="cd02440">
    <property type="entry name" value="AdoMet_MTases"/>
    <property type="match status" value="1"/>
</dbReference>
<comment type="caution">
    <text evidence="8">The sequence shown here is derived from an EMBL/GenBank/DDBJ whole genome shotgun (WGS) entry which is preliminary data.</text>
</comment>
<evidence type="ECO:0000256" key="4">
    <source>
        <dbReference type="PROSITE-ProRule" id="PRU01024"/>
    </source>
</evidence>
<protein>
    <submittedName>
        <fullName evidence="8">Class I SAM-dependent RNA methyltransferase</fullName>
    </submittedName>
</protein>
<feature type="active site" description="Nucleophile" evidence="4">
    <location>
        <position position="363"/>
    </location>
</feature>
<comment type="similarity">
    <text evidence="4">Belongs to the class I-like SAM-binding methyltransferase superfamily. RNA M5U methyltransferase family.</text>
</comment>
<dbReference type="GO" id="GO:0032259">
    <property type="term" value="P:methylation"/>
    <property type="evidence" value="ECO:0007669"/>
    <property type="project" value="UniProtKB-KW"/>
</dbReference>
<accession>A0A6M1RNZ0</accession>
<dbReference type="Pfam" id="PF05958">
    <property type="entry name" value="tRNA_U5-meth_tr"/>
    <property type="match status" value="1"/>
</dbReference>
<dbReference type="GO" id="GO:0008757">
    <property type="term" value="F:S-adenosylmethionine-dependent methyltransferase activity"/>
    <property type="evidence" value="ECO:0007669"/>
    <property type="project" value="UniProtKB-ARBA"/>
</dbReference>
<dbReference type="Gene3D" id="2.40.50.140">
    <property type="entry name" value="Nucleic acid-binding proteins"/>
    <property type="match status" value="1"/>
</dbReference>
<dbReference type="InterPro" id="IPR002792">
    <property type="entry name" value="TRAM_dom"/>
</dbReference>